<protein>
    <recommendedName>
        <fullName evidence="3">Metal-binding protein</fullName>
    </recommendedName>
</protein>
<keyword evidence="2" id="KW-1185">Reference proteome</keyword>
<dbReference type="Proteomes" id="UP000078532">
    <property type="component" value="Unassembled WGS sequence"/>
</dbReference>
<dbReference type="OrthoDB" id="9795204at2"/>
<comment type="caution">
    <text evidence="1">The sequence shown here is derived from an EMBL/GenBank/DDBJ whole genome shotgun (WGS) entry which is preliminary data.</text>
</comment>
<proteinExistence type="predicted"/>
<sequence length="144" mass="16119">MPDVRSRLEELIDFCHEVGYRHLGLVFCCQLEREAHELARILKRHFTVETACCRLCPSGSGQLARRRVTPGEKRIFALQELIAYLNCSPVELHVDTGLCAGPDIVLQKHSPVPVTTLAVRDPLLGHDPLGALNSPAWRQKFGLK</sequence>
<dbReference type="EMBL" id="LYVF01000177">
    <property type="protein sequence ID" value="OAT80439.1"/>
    <property type="molecule type" value="Genomic_DNA"/>
</dbReference>
<accession>A0A1B7LCI4</accession>
<evidence type="ECO:0000313" key="2">
    <source>
        <dbReference type="Proteomes" id="UP000078532"/>
    </source>
</evidence>
<dbReference type="Pfam" id="PF08901">
    <property type="entry name" value="DUF1847"/>
    <property type="match status" value="1"/>
</dbReference>
<name>A0A1B7LCI4_9FIRM</name>
<evidence type="ECO:0000313" key="1">
    <source>
        <dbReference type="EMBL" id="OAT80439.1"/>
    </source>
</evidence>
<dbReference type="AlphaFoldDB" id="A0A1B7LCI4"/>
<evidence type="ECO:0008006" key="3">
    <source>
        <dbReference type="Google" id="ProtNLM"/>
    </source>
</evidence>
<organism evidence="1 2">
    <name type="scientific">Desulfotomaculum copahuensis</name>
    <dbReference type="NCBI Taxonomy" id="1838280"/>
    <lineage>
        <taxon>Bacteria</taxon>
        <taxon>Bacillati</taxon>
        <taxon>Bacillota</taxon>
        <taxon>Clostridia</taxon>
        <taxon>Eubacteriales</taxon>
        <taxon>Desulfotomaculaceae</taxon>
        <taxon>Desulfotomaculum</taxon>
    </lineage>
</organism>
<gene>
    <name evidence="1" type="ORF">A6M21_00760</name>
</gene>
<dbReference type="RefSeq" id="WP_066669760.1">
    <property type="nucleotide sequence ID" value="NZ_LYVF01000177.1"/>
</dbReference>
<dbReference type="InterPro" id="IPR014997">
    <property type="entry name" value="DUF1847"/>
</dbReference>
<reference evidence="1 2" key="1">
    <citation type="submission" date="2016-04" db="EMBL/GenBank/DDBJ databases">
        <authorList>
            <person name="Evans L.H."/>
            <person name="Alamgir A."/>
            <person name="Owens N."/>
            <person name="Weber N.D."/>
            <person name="Virtaneva K."/>
            <person name="Barbian K."/>
            <person name="Babar A."/>
            <person name="Rosenke K."/>
        </authorList>
    </citation>
    <scope>NUCLEOTIDE SEQUENCE [LARGE SCALE GENOMIC DNA]</scope>
    <source>
        <strain evidence="1 2">LMa1</strain>
    </source>
</reference>